<dbReference type="SUPFAM" id="SSF53474">
    <property type="entry name" value="alpha/beta-Hydrolases"/>
    <property type="match status" value="1"/>
</dbReference>
<gene>
    <name evidence="8" type="ORF">HD592_001831</name>
</gene>
<dbReference type="Gene3D" id="3.40.50.1820">
    <property type="entry name" value="alpha/beta hydrolase"/>
    <property type="match status" value="2"/>
</dbReference>
<feature type="domain" description="Peptidase S33 tripeptidyl aminopeptidase-like C-terminal" evidence="7">
    <location>
        <begin position="465"/>
        <end position="555"/>
    </location>
</feature>
<evidence type="ECO:0000313" key="8">
    <source>
        <dbReference type="EMBL" id="MBB6335266.1"/>
    </source>
</evidence>
<dbReference type="PANTHER" id="PTHR43248:SF29">
    <property type="entry name" value="TRIPEPTIDYL AMINOPEPTIDASE"/>
    <property type="match status" value="1"/>
</dbReference>
<evidence type="ECO:0000259" key="6">
    <source>
        <dbReference type="Pfam" id="PF00561"/>
    </source>
</evidence>
<dbReference type="InterPro" id="IPR051601">
    <property type="entry name" value="Serine_prot/Carboxylest_S33"/>
</dbReference>
<feature type="signal peptide" evidence="5">
    <location>
        <begin position="1"/>
        <end position="23"/>
    </location>
</feature>
<feature type="domain" description="AB hydrolase-1" evidence="6">
    <location>
        <begin position="145"/>
        <end position="279"/>
    </location>
</feature>
<name>A0A923E827_9ACTO</name>
<dbReference type="Pfam" id="PF08386">
    <property type="entry name" value="Abhydrolase_4"/>
    <property type="match status" value="1"/>
</dbReference>
<evidence type="ECO:0000256" key="4">
    <source>
        <dbReference type="SAM" id="MobiDB-lite"/>
    </source>
</evidence>
<reference evidence="8" key="1">
    <citation type="submission" date="2020-08" db="EMBL/GenBank/DDBJ databases">
        <title>Sequencing the genomes of 1000 actinobacteria strains.</title>
        <authorList>
            <person name="Klenk H.-P."/>
        </authorList>
    </citation>
    <scope>NUCLEOTIDE SEQUENCE</scope>
    <source>
        <strain evidence="8">DSM 10695</strain>
    </source>
</reference>
<comment type="similarity">
    <text evidence="1">Belongs to the peptidase S33 family.</text>
</comment>
<dbReference type="InterPro" id="IPR013595">
    <property type="entry name" value="Pept_S33_TAP-like_C"/>
</dbReference>
<sequence length="562" mass="58660">MTRPTTGRSTWRRPLALTSAALAALALTACSPSTVFKGAGENPGPRVASDVSLTSAWQQSTYTDLYKQKIAWRPCTEEDGLTATGLEAAKEQGITAENFDCARVQAPMNWADPEDERTTELAVMRLRSKASDAAAGSENGKGGKPLFINPGGPGLTASSLALDLAKQATFGTVLKEYDVYAVDPRGVGASSPLGCQSSSTIPARRLSECIAKNPLTRYMGTSQVARDMEMMRSLTGAERFDYLGYSYGTVLGSTYATLFPGNAGRMVLDSALAGDWAHLTTGFDQQVALSAEIDAMIATTCADGTTCPFTDTEGLLALRDSLDASPWKGSDGAELSGGMLVQFLVDTLYKSPAERAQRLSVVKKAAGGAQADIDELLILAGISSSPADKPADGGQSGADGAQSGAPEAPSGPLFDPTGEVITCHSAMKTPDVAGLVEHMKKTGVPALIGGPEVNDKTIGDFVDLRCAVLPEVGTDINTSFHAPNTKTPILVIGTKGDHATPYAFSERLVEQLGNARLLTFDAHGHGLSFGGRSPLLDRTVADYLVNGTLPAEGTTIADGADQ</sequence>
<feature type="region of interest" description="Disordered" evidence="4">
    <location>
        <begin position="387"/>
        <end position="417"/>
    </location>
</feature>
<dbReference type="GO" id="GO:0016787">
    <property type="term" value="F:hydrolase activity"/>
    <property type="evidence" value="ECO:0007669"/>
    <property type="project" value="UniProtKB-KW"/>
</dbReference>
<organism evidence="8 9">
    <name type="scientific">Schaalia hyovaginalis</name>
    <dbReference type="NCBI Taxonomy" id="29316"/>
    <lineage>
        <taxon>Bacteria</taxon>
        <taxon>Bacillati</taxon>
        <taxon>Actinomycetota</taxon>
        <taxon>Actinomycetes</taxon>
        <taxon>Actinomycetales</taxon>
        <taxon>Actinomycetaceae</taxon>
        <taxon>Schaalia</taxon>
    </lineage>
</organism>
<evidence type="ECO:0000256" key="2">
    <source>
        <dbReference type="ARBA" id="ARBA00022729"/>
    </source>
</evidence>
<dbReference type="PANTHER" id="PTHR43248">
    <property type="entry name" value="2-SUCCINYL-6-HYDROXY-2,4-CYCLOHEXADIENE-1-CARBOXYLATE SYNTHASE"/>
    <property type="match status" value="1"/>
</dbReference>
<proteinExistence type="inferred from homology"/>
<keyword evidence="9" id="KW-1185">Reference proteome</keyword>
<dbReference type="Proteomes" id="UP000617426">
    <property type="component" value="Unassembled WGS sequence"/>
</dbReference>
<dbReference type="EMBL" id="JACHMK010000001">
    <property type="protein sequence ID" value="MBB6335266.1"/>
    <property type="molecule type" value="Genomic_DNA"/>
</dbReference>
<dbReference type="AlphaFoldDB" id="A0A923E827"/>
<feature type="chain" id="PRO_5039475505" evidence="5">
    <location>
        <begin position="24"/>
        <end position="562"/>
    </location>
</feature>
<comment type="caution">
    <text evidence="8">The sequence shown here is derived from an EMBL/GenBank/DDBJ whole genome shotgun (WGS) entry which is preliminary data.</text>
</comment>
<evidence type="ECO:0000259" key="7">
    <source>
        <dbReference type="Pfam" id="PF08386"/>
    </source>
</evidence>
<keyword evidence="2 5" id="KW-0732">Signal</keyword>
<accession>A0A923E827</accession>
<evidence type="ECO:0000313" key="9">
    <source>
        <dbReference type="Proteomes" id="UP000617426"/>
    </source>
</evidence>
<dbReference type="InterPro" id="IPR029058">
    <property type="entry name" value="AB_hydrolase_fold"/>
</dbReference>
<dbReference type="PROSITE" id="PS51257">
    <property type="entry name" value="PROKAR_LIPOPROTEIN"/>
    <property type="match status" value="1"/>
</dbReference>
<evidence type="ECO:0000256" key="5">
    <source>
        <dbReference type="SAM" id="SignalP"/>
    </source>
</evidence>
<evidence type="ECO:0000256" key="3">
    <source>
        <dbReference type="ARBA" id="ARBA00022801"/>
    </source>
</evidence>
<keyword evidence="3" id="KW-0378">Hydrolase</keyword>
<evidence type="ECO:0000256" key="1">
    <source>
        <dbReference type="ARBA" id="ARBA00010088"/>
    </source>
</evidence>
<protein>
    <submittedName>
        <fullName evidence="8">Pimeloyl-ACP methyl ester carboxylesterase</fullName>
    </submittedName>
</protein>
<dbReference type="InterPro" id="IPR000073">
    <property type="entry name" value="AB_hydrolase_1"/>
</dbReference>
<dbReference type="Pfam" id="PF00561">
    <property type="entry name" value="Abhydrolase_1"/>
    <property type="match status" value="1"/>
</dbReference>
<dbReference type="RefSeq" id="WP_184453570.1">
    <property type="nucleotide sequence ID" value="NZ_JACHMK010000001.1"/>
</dbReference>